<dbReference type="Pfam" id="PF14183">
    <property type="entry name" value="YwpF"/>
    <property type="match status" value="1"/>
</dbReference>
<dbReference type="OrthoDB" id="2427395at2"/>
<accession>A0A1I0D811</accession>
<sequence>MKTFKLHAMKIFENEQEELVKHKIQLLDGLIINREDEKNRWVIEAYLESDCKEYFMNLRDNYEEIMVEVIITKESNDPATFITSIIGINDIGDHINVLFMGTIVDQRKNKIEEMLGALINKGYQGEELLDRFKELI</sequence>
<gene>
    <name evidence="1" type="ORF">SAMN05216389_10861</name>
</gene>
<organism evidence="1 2">
    <name type="scientific">Oceanobacillus limi</name>
    <dbReference type="NCBI Taxonomy" id="930131"/>
    <lineage>
        <taxon>Bacteria</taxon>
        <taxon>Bacillati</taxon>
        <taxon>Bacillota</taxon>
        <taxon>Bacilli</taxon>
        <taxon>Bacillales</taxon>
        <taxon>Bacillaceae</taxon>
        <taxon>Oceanobacillus</taxon>
    </lineage>
</organism>
<dbReference type="STRING" id="930131.SAMN05216389_10861"/>
<proteinExistence type="predicted"/>
<dbReference type="AlphaFoldDB" id="A0A1I0D811"/>
<dbReference type="Proteomes" id="UP000198618">
    <property type="component" value="Unassembled WGS sequence"/>
</dbReference>
<protein>
    <submittedName>
        <fullName evidence="1">YwpF-like protein</fullName>
    </submittedName>
</protein>
<keyword evidence="2" id="KW-1185">Reference proteome</keyword>
<name>A0A1I0D811_9BACI</name>
<dbReference type="RefSeq" id="WP_090869450.1">
    <property type="nucleotide sequence ID" value="NZ_FOHE01000008.1"/>
</dbReference>
<reference evidence="1 2" key="1">
    <citation type="submission" date="2016-10" db="EMBL/GenBank/DDBJ databases">
        <authorList>
            <person name="de Groot N.N."/>
        </authorList>
    </citation>
    <scope>NUCLEOTIDE SEQUENCE [LARGE SCALE GENOMIC DNA]</scope>
    <source>
        <strain evidence="1 2">IBRC-M 10780</strain>
    </source>
</reference>
<dbReference type="InterPro" id="IPR025573">
    <property type="entry name" value="YwpF"/>
</dbReference>
<dbReference type="EMBL" id="FOHE01000008">
    <property type="protein sequence ID" value="SET28378.1"/>
    <property type="molecule type" value="Genomic_DNA"/>
</dbReference>
<evidence type="ECO:0000313" key="2">
    <source>
        <dbReference type="Proteomes" id="UP000198618"/>
    </source>
</evidence>
<evidence type="ECO:0000313" key="1">
    <source>
        <dbReference type="EMBL" id="SET28378.1"/>
    </source>
</evidence>